<dbReference type="AlphaFoldDB" id="A0A8J3LM50"/>
<feature type="domain" description="Clp R" evidence="3">
    <location>
        <begin position="2"/>
        <end position="148"/>
    </location>
</feature>
<keyword evidence="1" id="KW-0677">Repeat</keyword>
<evidence type="ECO:0000313" key="5">
    <source>
        <dbReference type="Proteomes" id="UP000660339"/>
    </source>
</evidence>
<keyword evidence="2" id="KW-0472">Membrane</keyword>
<proteinExistence type="predicted"/>
<evidence type="ECO:0000259" key="3">
    <source>
        <dbReference type="PROSITE" id="PS51903"/>
    </source>
</evidence>
<reference evidence="4" key="1">
    <citation type="submission" date="2021-01" db="EMBL/GenBank/DDBJ databases">
        <title>Whole genome shotgun sequence of Catellatospora methionotrophica NBRC 14553.</title>
        <authorList>
            <person name="Komaki H."/>
            <person name="Tamura T."/>
        </authorList>
    </citation>
    <scope>NUCLEOTIDE SEQUENCE</scope>
    <source>
        <strain evidence="4">NBRC 14553</strain>
    </source>
</reference>
<keyword evidence="2" id="KW-0812">Transmembrane</keyword>
<sequence length="407" mass="44321">MLDRFTEEARQALVMAQRTAGGLRYDTLDSGTLLLGLLTDHADPAVRALAQQGINFASVHREIAASRPAAFAIERNAPVPWTPETAALIDAAHRLSRRLKHKGVLRTGHLVLAMVRDPESVAAQTMRGLGADFAVIEMAVTAGHMPSLPADDAALSADFRALLVDQARRDWPKPRVHVLSAAVSVLGYLATLAFIVLAGPSEVGPELVVGLAAAGLAGATLLHGIRLRWVRVPAPAGASLLPSPPELTALVARWGITDLAIWLRDDYRLDDHAARIGTRARIGVSREVYHRPAESAYVIAHELAHLVRNDPGRHLVARQLWWSLVLPALVTGAPSVWIGTAASLVLHTVIRHWTGELGSDQIAVALHGHEQMASYIERTHSSRHWPSLTHPPFAWRLWLARRQDQHP</sequence>
<dbReference type="EMBL" id="BONJ01000019">
    <property type="protein sequence ID" value="GIG15180.1"/>
    <property type="molecule type" value="Genomic_DNA"/>
</dbReference>
<dbReference type="Gene3D" id="1.10.1780.10">
    <property type="entry name" value="Clp, N-terminal domain"/>
    <property type="match status" value="1"/>
</dbReference>
<protein>
    <recommendedName>
        <fullName evidence="3">Clp R domain-containing protein</fullName>
    </recommendedName>
</protein>
<dbReference type="PROSITE" id="PS51903">
    <property type="entry name" value="CLP_R"/>
    <property type="match status" value="1"/>
</dbReference>
<accession>A0A8J3LM50</accession>
<evidence type="ECO:0000256" key="2">
    <source>
        <dbReference type="SAM" id="Phobius"/>
    </source>
</evidence>
<comment type="caution">
    <text evidence="4">The sequence shown here is derived from an EMBL/GenBank/DDBJ whole genome shotgun (WGS) entry which is preliminary data.</text>
</comment>
<dbReference type="InterPro" id="IPR036628">
    <property type="entry name" value="Clp_N_dom_sf"/>
</dbReference>
<dbReference type="InterPro" id="IPR004176">
    <property type="entry name" value="Clp_R_N"/>
</dbReference>
<dbReference type="RefSeq" id="WP_166379550.1">
    <property type="nucleotide sequence ID" value="NZ_BAAATT010000005.1"/>
</dbReference>
<dbReference type="SUPFAM" id="SSF81923">
    <property type="entry name" value="Double Clp-N motif"/>
    <property type="match status" value="1"/>
</dbReference>
<keyword evidence="5" id="KW-1185">Reference proteome</keyword>
<dbReference type="Proteomes" id="UP000660339">
    <property type="component" value="Unassembled WGS sequence"/>
</dbReference>
<gene>
    <name evidence="4" type="ORF">Cme02nite_35120</name>
</gene>
<dbReference type="Pfam" id="PF02861">
    <property type="entry name" value="Clp_N"/>
    <property type="match status" value="1"/>
</dbReference>
<evidence type="ECO:0000313" key="4">
    <source>
        <dbReference type="EMBL" id="GIG15180.1"/>
    </source>
</evidence>
<keyword evidence="2" id="KW-1133">Transmembrane helix</keyword>
<evidence type="ECO:0000256" key="1">
    <source>
        <dbReference type="PROSITE-ProRule" id="PRU01251"/>
    </source>
</evidence>
<feature type="transmembrane region" description="Helical" evidence="2">
    <location>
        <begin position="178"/>
        <end position="201"/>
    </location>
</feature>
<feature type="transmembrane region" description="Helical" evidence="2">
    <location>
        <begin position="207"/>
        <end position="225"/>
    </location>
</feature>
<organism evidence="4 5">
    <name type="scientific">Catellatospora methionotrophica</name>
    <dbReference type="NCBI Taxonomy" id="121620"/>
    <lineage>
        <taxon>Bacteria</taxon>
        <taxon>Bacillati</taxon>
        <taxon>Actinomycetota</taxon>
        <taxon>Actinomycetes</taxon>
        <taxon>Micromonosporales</taxon>
        <taxon>Micromonosporaceae</taxon>
        <taxon>Catellatospora</taxon>
    </lineage>
</organism>
<name>A0A8J3LM50_9ACTN</name>